<evidence type="ECO:0000313" key="6">
    <source>
        <dbReference type="Proteomes" id="UP000625711"/>
    </source>
</evidence>
<organism evidence="5 6">
    <name type="scientific">Rhynchophorus ferrugineus</name>
    <name type="common">Red palm weevil</name>
    <name type="synonym">Curculio ferrugineus</name>
    <dbReference type="NCBI Taxonomy" id="354439"/>
    <lineage>
        <taxon>Eukaryota</taxon>
        <taxon>Metazoa</taxon>
        <taxon>Ecdysozoa</taxon>
        <taxon>Arthropoda</taxon>
        <taxon>Hexapoda</taxon>
        <taxon>Insecta</taxon>
        <taxon>Pterygota</taxon>
        <taxon>Neoptera</taxon>
        <taxon>Endopterygota</taxon>
        <taxon>Coleoptera</taxon>
        <taxon>Polyphaga</taxon>
        <taxon>Cucujiformia</taxon>
        <taxon>Curculionidae</taxon>
        <taxon>Dryophthorinae</taxon>
        <taxon>Rhynchophorus</taxon>
    </lineage>
</organism>
<dbReference type="InterPro" id="IPR035979">
    <property type="entry name" value="RBD_domain_sf"/>
</dbReference>
<evidence type="ECO:0000259" key="4">
    <source>
        <dbReference type="PROSITE" id="PS50102"/>
    </source>
</evidence>
<dbReference type="InterPro" id="IPR034203">
    <property type="entry name" value="RBM45_RRM1"/>
</dbReference>
<feature type="region of interest" description="Disordered" evidence="3">
    <location>
        <begin position="172"/>
        <end position="206"/>
    </location>
</feature>
<dbReference type="Proteomes" id="UP000625711">
    <property type="component" value="Unassembled WGS sequence"/>
</dbReference>
<feature type="compositionally biased region" description="Basic and acidic residues" evidence="3">
    <location>
        <begin position="172"/>
        <end position="191"/>
    </location>
</feature>
<feature type="compositionally biased region" description="Low complexity" evidence="3">
    <location>
        <begin position="195"/>
        <end position="206"/>
    </location>
</feature>
<dbReference type="SMART" id="SM00360">
    <property type="entry name" value="RRM"/>
    <property type="match status" value="4"/>
</dbReference>
<reference evidence="5" key="1">
    <citation type="submission" date="2020-08" db="EMBL/GenBank/DDBJ databases">
        <title>Genome sequencing and assembly of the red palm weevil Rhynchophorus ferrugineus.</title>
        <authorList>
            <person name="Dias G.B."/>
            <person name="Bergman C.M."/>
            <person name="Manee M."/>
        </authorList>
    </citation>
    <scope>NUCLEOTIDE SEQUENCE</scope>
    <source>
        <strain evidence="5">AA-2017</strain>
        <tissue evidence="5">Whole larva</tissue>
    </source>
</reference>
<dbReference type="GO" id="GO:0003723">
    <property type="term" value="F:RNA binding"/>
    <property type="evidence" value="ECO:0007669"/>
    <property type="project" value="UniProtKB-UniRule"/>
</dbReference>
<sequence length="458" mass="51280">MSNLDTPPFSRLFIIGPKSLTEDDFRKSFREYGTIEELWMVKDKATGEYKGVTYIKYAKTSEAALALESLNGASIVNGLRKIKVMIASSRDQGSKRDSYEEEKAQRLFIVCPKSMTTHELYEYFGQFGELDYINILKDKISGESKGIGYVKYHKFSHAAKAFEECDRKYKPVFAEPRRPDQNPKRTDRDTSRNNSGSEYLISSGSSKNINTLTPNLSLSTSSGINEGYTKLTVIASPELNQDQLWKLFDIVPGMDYCQIRYEGGNSRASRAVGEVVYTSSQWAAHAKEKLHGFEYPPGYRLIVKPDFDGKAELPENSRKDLLHIAETLAQATSIIQAAGLNPATLLNLSNAGSQLNCSVDLPDSQPLANIDEETVARCFIVCSPQALSNTILRDLFCRFGNLIEVYMLANRNCGYAKYASRRSASEAIQTLHGAEVNGVRLKVLQAEEQRKRQRMDGD</sequence>
<comment type="caution">
    <text evidence="5">The sequence shown here is derived from an EMBL/GenBank/DDBJ whole genome shotgun (WGS) entry which is preliminary data.</text>
</comment>
<dbReference type="PROSITE" id="PS50102">
    <property type="entry name" value="RRM"/>
    <property type="match status" value="3"/>
</dbReference>
<dbReference type="Gene3D" id="3.30.70.330">
    <property type="match status" value="3"/>
</dbReference>
<keyword evidence="1 2" id="KW-0694">RNA-binding</keyword>
<dbReference type="EMBL" id="JAACXV010000371">
    <property type="protein sequence ID" value="KAF7279279.1"/>
    <property type="molecule type" value="Genomic_DNA"/>
</dbReference>
<feature type="domain" description="RRM" evidence="4">
    <location>
        <begin position="376"/>
        <end position="448"/>
    </location>
</feature>
<protein>
    <recommendedName>
        <fullName evidence="4">RRM domain-containing protein</fullName>
    </recommendedName>
</protein>
<feature type="domain" description="RRM" evidence="4">
    <location>
        <begin position="1"/>
        <end position="89"/>
    </location>
</feature>
<dbReference type="CDD" id="cd12369">
    <property type="entry name" value="RRM4_RBM45"/>
    <property type="match status" value="1"/>
</dbReference>
<evidence type="ECO:0000313" key="5">
    <source>
        <dbReference type="EMBL" id="KAF7279279.1"/>
    </source>
</evidence>
<dbReference type="CDD" id="cd12366">
    <property type="entry name" value="RRM1_RBM45"/>
    <property type="match status" value="1"/>
</dbReference>
<dbReference type="SUPFAM" id="SSF54928">
    <property type="entry name" value="RNA-binding domain, RBD"/>
    <property type="match status" value="3"/>
</dbReference>
<dbReference type="OrthoDB" id="78437at2759"/>
<proteinExistence type="predicted"/>
<dbReference type="PANTHER" id="PTHR48027">
    <property type="entry name" value="HETEROGENEOUS NUCLEAR RIBONUCLEOPROTEIN 87F-RELATED"/>
    <property type="match status" value="1"/>
</dbReference>
<keyword evidence="6" id="KW-1185">Reference proteome</keyword>
<evidence type="ECO:0000256" key="1">
    <source>
        <dbReference type="ARBA" id="ARBA00022884"/>
    </source>
</evidence>
<dbReference type="InterPro" id="IPR000504">
    <property type="entry name" value="RRM_dom"/>
</dbReference>
<dbReference type="InterPro" id="IPR052462">
    <property type="entry name" value="SLIRP/GR-RBP-like"/>
</dbReference>
<evidence type="ECO:0000256" key="2">
    <source>
        <dbReference type="PROSITE-ProRule" id="PRU00176"/>
    </source>
</evidence>
<dbReference type="InterPro" id="IPR012677">
    <property type="entry name" value="Nucleotide-bd_a/b_plait_sf"/>
</dbReference>
<name>A0A834IEH0_RHYFE</name>
<gene>
    <name evidence="5" type="ORF">GWI33_007475</name>
</gene>
<accession>A0A834IEH0</accession>
<evidence type="ECO:0000256" key="3">
    <source>
        <dbReference type="SAM" id="MobiDB-lite"/>
    </source>
</evidence>
<dbReference type="AlphaFoldDB" id="A0A834IEH0"/>
<feature type="domain" description="RRM" evidence="4">
    <location>
        <begin position="105"/>
        <end position="179"/>
    </location>
</feature>
<dbReference type="InterPro" id="IPR034208">
    <property type="entry name" value="RBM45_RRM4"/>
</dbReference>
<dbReference type="Pfam" id="PF00076">
    <property type="entry name" value="RRM_1"/>
    <property type="match status" value="3"/>
</dbReference>